<dbReference type="PANTHER" id="PTHR43977">
    <property type="entry name" value="STRUCTURAL MAINTENANCE OF CHROMOSOMES PROTEIN 3"/>
    <property type="match status" value="1"/>
</dbReference>
<dbReference type="EMBL" id="BMOM01000003">
    <property type="protein sequence ID" value="GGL99516.1"/>
    <property type="molecule type" value="Genomic_DNA"/>
</dbReference>
<evidence type="ECO:0000313" key="10">
    <source>
        <dbReference type="Proteomes" id="UP000661918"/>
    </source>
</evidence>
<evidence type="ECO:0000313" key="9">
    <source>
        <dbReference type="EMBL" id="GGL99516.1"/>
    </source>
</evidence>
<organism evidence="9 10">
    <name type="scientific">Deinococcus aerophilus</name>
    <dbReference type="NCBI Taxonomy" id="522488"/>
    <lineage>
        <taxon>Bacteria</taxon>
        <taxon>Thermotogati</taxon>
        <taxon>Deinococcota</taxon>
        <taxon>Deinococci</taxon>
        <taxon>Deinococcales</taxon>
        <taxon>Deinococcaceae</taxon>
        <taxon>Deinococcus</taxon>
    </lineage>
</organism>
<keyword evidence="1 6" id="KW-0963">Cytoplasm</keyword>
<evidence type="ECO:0000259" key="8">
    <source>
        <dbReference type="SMART" id="SM00968"/>
    </source>
</evidence>
<keyword evidence="3 6" id="KW-0067">ATP-binding</keyword>
<comment type="domain">
    <text evidence="6">Contains large globular domains required for ATP hydrolysis at each terminus and a third globular domain forming a flexible hinge near the middle of the molecule. These domains are separated by coiled-coil structures.</text>
</comment>
<evidence type="ECO:0000256" key="3">
    <source>
        <dbReference type="ARBA" id="ARBA00022840"/>
    </source>
</evidence>
<accession>A0ABQ2GKA5</accession>
<evidence type="ECO:0000256" key="7">
    <source>
        <dbReference type="SAM" id="MobiDB-lite"/>
    </source>
</evidence>
<feature type="coiled-coil region" evidence="6">
    <location>
        <begin position="226"/>
        <end position="253"/>
    </location>
</feature>
<dbReference type="Proteomes" id="UP000661918">
    <property type="component" value="Unassembled WGS sequence"/>
</dbReference>
<dbReference type="InterPro" id="IPR010935">
    <property type="entry name" value="SMC_hinge"/>
</dbReference>
<reference evidence="10" key="1">
    <citation type="journal article" date="2019" name="Int. J. Syst. Evol. Microbiol.">
        <title>The Global Catalogue of Microorganisms (GCM) 10K type strain sequencing project: providing services to taxonomists for standard genome sequencing and annotation.</title>
        <authorList>
            <consortium name="The Broad Institute Genomics Platform"/>
            <consortium name="The Broad Institute Genome Sequencing Center for Infectious Disease"/>
            <person name="Wu L."/>
            <person name="Ma J."/>
        </authorList>
    </citation>
    <scope>NUCLEOTIDE SEQUENCE [LARGE SCALE GENOMIC DNA]</scope>
    <source>
        <strain evidence="10">JCM 15443</strain>
    </source>
</reference>
<evidence type="ECO:0000256" key="6">
    <source>
        <dbReference type="HAMAP-Rule" id="MF_01894"/>
    </source>
</evidence>
<dbReference type="SMART" id="SM00968">
    <property type="entry name" value="SMC_hinge"/>
    <property type="match status" value="1"/>
</dbReference>
<feature type="binding site" evidence="6">
    <location>
        <begin position="31"/>
        <end position="38"/>
    </location>
    <ligand>
        <name>ATP</name>
        <dbReference type="ChEBI" id="CHEBI:30616"/>
    </ligand>
</feature>
<keyword evidence="10" id="KW-1185">Reference proteome</keyword>
<comment type="function">
    <text evidence="6">Required for chromosome condensation and partitioning.</text>
</comment>
<dbReference type="Gene3D" id="1.20.1060.20">
    <property type="match status" value="1"/>
</dbReference>
<feature type="coiled-coil region" evidence="6">
    <location>
        <begin position="342"/>
        <end position="404"/>
    </location>
</feature>
<dbReference type="InterPro" id="IPR036277">
    <property type="entry name" value="SMC_hinge_sf"/>
</dbReference>
<protein>
    <recommendedName>
        <fullName evidence="6">Chromosome partition protein Smc</fullName>
    </recommendedName>
</protein>
<dbReference type="InterPro" id="IPR003395">
    <property type="entry name" value="RecF/RecN/SMC_N"/>
</dbReference>
<comment type="subcellular location">
    <subcellularLocation>
        <location evidence="6">Cytoplasm</location>
    </subcellularLocation>
</comment>
<keyword evidence="2 6" id="KW-0547">Nucleotide-binding</keyword>
<evidence type="ECO:0000256" key="1">
    <source>
        <dbReference type="ARBA" id="ARBA00022490"/>
    </source>
</evidence>
<evidence type="ECO:0000256" key="4">
    <source>
        <dbReference type="ARBA" id="ARBA00023054"/>
    </source>
</evidence>
<dbReference type="InterPro" id="IPR024704">
    <property type="entry name" value="SMC"/>
</dbReference>
<dbReference type="SUPFAM" id="SSF52540">
    <property type="entry name" value="P-loop containing nucleoside triphosphate hydrolases"/>
    <property type="match status" value="1"/>
</dbReference>
<keyword evidence="4 6" id="KW-0175">Coiled coil</keyword>
<evidence type="ECO:0000256" key="2">
    <source>
        <dbReference type="ARBA" id="ARBA00022741"/>
    </source>
</evidence>
<dbReference type="PIRSF" id="PIRSF005719">
    <property type="entry name" value="SMC"/>
    <property type="match status" value="1"/>
</dbReference>
<keyword evidence="5 6" id="KW-0238">DNA-binding</keyword>
<sequence>MLRSITLQGFKSFAERTRLEFGPGVSAVIGPNGSGKSNVVEAIRWATHGARARELRAGRASELIFHGSGGKAPLGLAEVQLELQTPGGRVNLARRIYRDGTGEQDLGGRPARARDVQAALRGTGLGPGGLAVIGQGEVSGVVGAEGRTLLGYVQEAAGLSRAVGARQETEGRLKEADSHLERALLLLHEREAAAERLERAAHAARRWRGLSLRALTLEDALRRERQAALQREIAGARAEAQTLEARSAALAAQVQAAAAAVDTAREAAAAARARRDAHAGALDALRAARDAHTQAQRYAEHLQAEAAGLQRELAGLPTQPPSQPAPDLGALEAASTGLRTDAEAAERLARTLDAELTRARAAAARAAEGLARADASRETLRAELDRAQGNLDVAEEGLQAAAERLALSRHAREHAETQYTALANQRGAAVEHERHLSGELARVNASVAPLRRERERLETALNSYARYGEGARNALRLEHPGIVGSVADLLTVPADYETAIGAALGRRLEQVVVGRAEDARELIEELKRAGGRATFLPLDLLRPRMRRDGSLLREPGVIGNLADLCPSDPPLVGEALLADTLVVQDLRAANRIARAHASRPRLVTVDGELVEPGGAITGGRMRDSGAGILGDQRRFQELDAELEEADLLGRRLMAELERVRTTLSDGAGNHDQLLAARERAVREEREAERRVTELEAQARSLSAHRDRLRARLEPAGGSAPPEPTAGHAPTVTDLEALEAELLAARRQAEAGRSAEREAAETLALAREVAAAWRTYSAAQSRAGDLQARLEASTTAAASQETHLRAAATELARREAALDTLDEGEFARAEAAREAATRVYTTLIGEQNKTRTRLDDLRLLTARREGSLETLPDGCTPPGTPREWTAELGRARTELEALGTVNARAEADHAAELEILHTQRAEVHDAGAAAAELRVHLAELEEAEGAATRAAFARVNAAFREYSAELLGGVGELEPETDAAGRLNGLRLAVQPRGKRTRSLTLLSAGERTMAGLGFLFALNHAGGEGQGGGGLPLAVLDEVDAPLDEANIRRFTAFLERFSARGAQFLLVTHQKATMEVASALWGVTTDTSGASRVLSIKQPEDATVRTPASV</sequence>
<dbReference type="Pfam" id="PF02463">
    <property type="entry name" value="SMC_N"/>
    <property type="match status" value="1"/>
</dbReference>
<evidence type="ECO:0000256" key="5">
    <source>
        <dbReference type="ARBA" id="ARBA00023125"/>
    </source>
</evidence>
<dbReference type="SUPFAM" id="SSF75553">
    <property type="entry name" value="Smc hinge domain"/>
    <property type="match status" value="1"/>
</dbReference>
<dbReference type="HAMAP" id="MF_01894">
    <property type="entry name" value="Smc_prok"/>
    <property type="match status" value="1"/>
</dbReference>
<dbReference type="Gene3D" id="3.40.50.300">
    <property type="entry name" value="P-loop containing nucleotide triphosphate hydrolases"/>
    <property type="match status" value="2"/>
</dbReference>
<comment type="similarity">
    <text evidence="6">Belongs to the SMC family.</text>
</comment>
<dbReference type="Pfam" id="PF06470">
    <property type="entry name" value="SMC_hinge"/>
    <property type="match status" value="1"/>
</dbReference>
<feature type="domain" description="SMC hinge" evidence="8">
    <location>
        <begin position="480"/>
        <end position="593"/>
    </location>
</feature>
<dbReference type="RefSeq" id="WP_188901060.1">
    <property type="nucleotide sequence ID" value="NZ_BMOM01000003.1"/>
</dbReference>
<dbReference type="InterPro" id="IPR027417">
    <property type="entry name" value="P-loop_NTPase"/>
</dbReference>
<proteinExistence type="inferred from homology"/>
<gene>
    <name evidence="6" type="primary">smc</name>
    <name evidence="9" type="ORF">GCM10010841_05120</name>
</gene>
<feature type="region of interest" description="Disordered" evidence="7">
    <location>
        <begin position="686"/>
        <end position="705"/>
    </location>
</feature>
<dbReference type="Gene3D" id="3.30.70.1620">
    <property type="match status" value="1"/>
</dbReference>
<name>A0ABQ2GKA5_9DEIO</name>
<comment type="caution">
    <text evidence="9">The sequence shown here is derived from an EMBL/GenBank/DDBJ whole genome shotgun (WGS) entry which is preliminary data.</text>
</comment>
<dbReference type="InterPro" id="IPR011890">
    <property type="entry name" value="SMC_prok"/>
</dbReference>
<comment type="subunit">
    <text evidence="6">Homodimer.</text>
</comment>